<gene>
    <name evidence="2" type="ORF">MNEG_15407</name>
</gene>
<dbReference type="Proteomes" id="UP000054498">
    <property type="component" value="Unassembled WGS sequence"/>
</dbReference>
<dbReference type="RefSeq" id="XP_013891576.1">
    <property type="nucleotide sequence ID" value="XM_014036122.1"/>
</dbReference>
<reference evidence="2 3" key="1">
    <citation type="journal article" date="2013" name="BMC Genomics">
        <title>Reconstruction of the lipid metabolism for the microalga Monoraphidium neglectum from its genome sequence reveals characteristics suitable for biofuel production.</title>
        <authorList>
            <person name="Bogen C."/>
            <person name="Al-Dilaimi A."/>
            <person name="Albersmeier A."/>
            <person name="Wichmann J."/>
            <person name="Grundmann M."/>
            <person name="Rupp O."/>
            <person name="Lauersen K.J."/>
            <person name="Blifernez-Klassen O."/>
            <person name="Kalinowski J."/>
            <person name="Goesmann A."/>
            <person name="Mussgnug J.H."/>
            <person name="Kruse O."/>
        </authorList>
    </citation>
    <scope>NUCLEOTIDE SEQUENCE [LARGE SCALE GENOMIC DNA]</scope>
    <source>
        <strain evidence="2 3">SAG 48.87</strain>
    </source>
</reference>
<dbReference type="KEGG" id="mng:MNEG_15407"/>
<dbReference type="GeneID" id="25733065"/>
<proteinExistence type="predicted"/>
<dbReference type="OrthoDB" id="10263927at2759"/>
<organism evidence="2 3">
    <name type="scientific">Monoraphidium neglectum</name>
    <dbReference type="NCBI Taxonomy" id="145388"/>
    <lineage>
        <taxon>Eukaryota</taxon>
        <taxon>Viridiplantae</taxon>
        <taxon>Chlorophyta</taxon>
        <taxon>core chlorophytes</taxon>
        <taxon>Chlorophyceae</taxon>
        <taxon>CS clade</taxon>
        <taxon>Sphaeropleales</taxon>
        <taxon>Selenastraceae</taxon>
        <taxon>Monoraphidium</taxon>
    </lineage>
</organism>
<dbReference type="AlphaFoldDB" id="A0A0D2LRP2"/>
<feature type="region of interest" description="Disordered" evidence="1">
    <location>
        <begin position="1"/>
        <end position="38"/>
    </location>
</feature>
<dbReference type="InterPro" id="IPR027417">
    <property type="entry name" value="P-loop_NTPase"/>
</dbReference>
<dbReference type="STRING" id="145388.A0A0D2LRP2"/>
<accession>A0A0D2LRP2</accession>
<dbReference type="PANTHER" id="PTHR33477">
    <property type="entry name" value="P-LOOP NTPASE DOMAIN-CONTAINING PROTEIN LPA1 HOMOLOG 1"/>
    <property type="match status" value="1"/>
</dbReference>
<dbReference type="Gene3D" id="3.40.50.300">
    <property type="entry name" value="P-loop containing nucleotide triphosphate hydrolases"/>
    <property type="match status" value="1"/>
</dbReference>
<feature type="compositionally biased region" description="Low complexity" evidence="1">
    <location>
        <begin position="1"/>
        <end position="23"/>
    </location>
</feature>
<dbReference type="SUPFAM" id="SSF52540">
    <property type="entry name" value="P-loop containing nucleoside triphosphate hydrolases"/>
    <property type="match status" value="1"/>
</dbReference>
<name>A0A0D2LRP2_9CHLO</name>
<dbReference type="PANTHER" id="PTHR33477:SF3">
    <property type="entry name" value="P-LOOP NTPASE DOMAIN-CONTAINING PROTEIN LPA1 HOMOLOG 1"/>
    <property type="match status" value="1"/>
</dbReference>
<protein>
    <recommendedName>
        <fullName evidence="4">2-phosphoglycerate kinase</fullName>
    </recommendedName>
</protein>
<evidence type="ECO:0000313" key="3">
    <source>
        <dbReference type="Proteomes" id="UP000054498"/>
    </source>
</evidence>
<keyword evidence="3" id="KW-1185">Reference proteome</keyword>
<evidence type="ECO:0008006" key="4">
    <source>
        <dbReference type="Google" id="ProtNLM"/>
    </source>
</evidence>
<sequence length="325" mass="32881">MSAMAAAAPPAPQAQAPTQAASPAAPPAPAPSGSPAAGAAPGRLLYLVVTQGAQAPERRDGGRPAGARYTRDSVRSLLQLLGCKPRLAHKIAALVFSSVEALVAPPATGAGGRQQRTSRRQFAVHAHGRDGRVAVSLPRAEFLQLVSAAAAQFSYKIAPASDELKVATGLRERRRCVIVLLCGTSGSGKSTLASLLAGRLGITTVVSTDSVRHMMRSFAPREEAPLLWASTYQAGEALPQGAAGAGKAGSREGGEPTPQEVVIAGYKAQCALLAEPIAALVAGCEARCQSLVCEGAGGLGATWGRRARLAASGGGGREGGTSKGN</sequence>
<dbReference type="Pfam" id="PF13671">
    <property type="entry name" value="AAA_33"/>
    <property type="match status" value="1"/>
</dbReference>
<evidence type="ECO:0000256" key="1">
    <source>
        <dbReference type="SAM" id="MobiDB-lite"/>
    </source>
</evidence>
<dbReference type="EMBL" id="KK105514">
    <property type="protein sequence ID" value="KIY92556.1"/>
    <property type="molecule type" value="Genomic_DNA"/>
</dbReference>
<evidence type="ECO:0000313" key="2">
    <source>
        <dbReference type="EMBL" id="KIY92556.1"/>
    </source>
</evidence>